<comment type="caution">
    <text evidence="2">The sequence shown here is derived from an EMBL/GenBank/DDBJ whole genome shotgun (WGS) entry which is preliminary data.</text>
</comment>
<evidence type="ECO:0000313" key="3">
    <source>
        <dbReference type="Proteomes" id="UP001446871"/>
    </source>
</evidence>
<keyword evidence="3" id="KW-1185">Reference proteome</keyword>
<feature type="compositionally biased region" description="Polar residues" evidence="1">
    <location>
        <begin position="51"/>
        <end position="69"/>
    </location>
</feature>
<feature type="region of interest" description="Disordered" evidence="1">
    <location>
        <begin position="1"/>
        <end position="217"/>
    </location>
</feature>
<sequence>MEAPKAAETASAPADQAPEVKENTDIHGADTPTPVATGAVTATAAIEPVSVHSSNNADPESANDSSTADAVTRRPRKSKSDNDFGFGRISVVSSKDVNKMRESSCQTDPITIAGEKSNEAAPSTAAVGTASAAARAVSPTPRRSHQNDDRTTSKGSSTLIGHDDNKDNNNTADVEKGTAVPAVSNQEDPSKKPPPGPQGDHPGWTRTKRSATSSPRR</sequence>
<dbReference type="Proteomes" id="UP001446871">
    <property type="component" value="Unassembled WGS sequence"/>
</dbReference>
<feature type="compositionally biased region" description="Low complexity" evidence="1">
    <location>
        <begin position="1"/>
        <end position="14"/>
    </location>
</feature>
<protein>
    <submittedName>
        <fullName evidence="2">Uncharacterized protein</fullName>
    </submittedName>
</protein>
<proteinExistence type="predicted"/>
<accession>A0ABR1UPA6</accession>
<gene>
    <name evidence="2" type="ORF">PG996_009830</name>
</gene>
<feature type="compositionally biased region" description="Low complexity" evidence="1">
    <location>
        <begin position="29"/>
        <end position="45"/>
    </location>
</feature>
<dbReference type="EMBL" id="JAQQWM010000006">
    <property type="protein sequence ID" value="KAK8059900.1"/>
    <property type="molecule type" value="Genomic_DNA"/>
</dbReference>
<feature type="compositionally biased region" description="Low complexity" evidence="1">
    <location>
        <begin position="120"/>
        <end position="141"/>
    </location>
</feature>
<feature type="compositionally biased region" description="Basic and acidic residues" evidence="1">
    <location>
        <begin position="18"/>
        <end position="28"/>
    </location>
</feature>
<reference evidence="2 3" key="1">
    <citation type="submission" date="2023-01" db="EMBL/GenBank/DDBJ databases">
        <title>Analysis of 21 Apiospora genomes using comparative genomics revels a genus with tremendous synthesis potential of carbohydrate active enzymes and secondary metabolites.</title>
        <authorList>
            <person name="Sorensen T."/>
        </authorList>
    </citation>
    <scope>NUCLEOTIDE SEQUENCE [LARGE SCALE GENOMIC DNA]</scope>
    <source>
        <strain evidence="2 3">CBS 83171</strain>
    </source>
</reference>
<name>A0ABR1UPA6_9PEZI</name>
<evidence type="ECO:0000313" key="2">
    <source>
        <dbReference type="EMBL" id="KAK8059900.1"/>
    </source>
</evidence>
<evidence type="ECO:0000256" key="1">
    <source>
        <dbReference type="SAM" id="MobiDB-lite"/>
    </source>
</evidence>
<organism evidence="2 3">
    <name type="scientific">Apiospora saccharicola</name>
    <dbReference type="NCBI Taxonomy" id="335842"/>
    <lineage>
        <taxon>Eukaryota</taxon>
        <taxon>Fungi</taxon>
        <taxon>Dikarya</taxon>
        <taxon>Ascomycota</taxon>
        <taxon>Pezizomycotina</taxon>
        <taxon>Sordariomycetes</taxon>
        <taxon>Xylariomycetidae</taxon>
        <taxon>Amphisphaeriales</taxon>
        <taxon>Apiosporaceae</taxon>
        <taxon>Apiospora</taxon>
    </lineage>
</organism>